<dbReference type="Proteomes" id="UP000663879">
    <property type="component" value="Unassembled WGS sequence"/>
</dbReference>
<sequence length="144" mass="16546">MYILKILISFLFTQQIKAEKCQYFPTTRLSPKYTYCEEDCCEVVSNTVEEACCNKKSTHFPYWSIGIIALSVLLLLALIVTIIICNKNTKNKTNPQIMNGQTNQSQQIDPVYSIRHNSDSNFLTNDGYFDCESLPSYDELFNKS</sequence>
<evidence type="ECO:0000256" key="2">
    <source>
        <dbReference type="SAM" id="SignalP"/>
    </source>
</evidence>
<feature type="transmembrane region" description="Helical" evidence="1">
    <location>
        <begin position="62"/>
        <end position="85"/>
    </location>
</feature>
<protein>
    <submittedName>
        <fullName evidence="3">Uncharacterized protein</fullName>
    </submittedName>
</protein>
<dbReference type="AlphaFoldDB" id="A0A814L3S8"/>
<reference evidence="3" key="1">
    <citation type="submission" date="2021-02" db="EMBL/GenBank/DDBJ databases">
        <authorList>
            <person name="Nowell W R."/>
        </authorList>
    </citation>
    <scope>NUCLEOTIDE SEQUENCE</scope>
    <source>
        <strain evidence="3">Ploen Becks lab</strain>
    </source>
</reference>
<evidence type="ECO:0000313" key="3">
    <source>
        <dbReference type="EMBL" id="CAF1059758.1"/>
    </source>
</evidence>
<feature type="chain" id="PRO_5032768637" evidence="2">
    <location>
        <begin position="19"/>
        <end position="144"/>
    </location>
</feature>
<keyword evidence="2" id="KW-0732">Signal</keyword>
<dbReference type="EMBL" id="CAJNOC010005708">
    <property type="protein sequence ID" value="CAF1059758.1"/>
    <property type="molecule type" value="Genomic_DNA"/>
</dbReference>
<proteinExistence type="predicted"/>
<organism evidence="3 4">
    <name type="scientific">Brachionus calyciflorus</name>
    <dbReference type="NCBI Taxonomy" id="104777"/>
    <lineage>
        <taxon>Eukaryota</taxon>
        <taxon>Metazoa</taxon>
        <taxon>Spiralia</taxon>
        <taxon>Gnathifera</taxon>
        <taxon>Rotifera</taxon>
        <taxon>Eurotatoria</taxon>
        <taxon>Monogononta</taxon>
        <taxon>Pseudotrocha</taxon>
        <taxon>Ploima</taxon>
        <taxon>Brachionidae</taxon>
        <taxon>Brachionus</taxon>
    </lineage>
</organism>
<accession>A0A814L3S8</accession>
<name>A0A814L3S8_9BILA</name>
<keyword evidence="1" id="KW-0472">Membrane</keyword>
<comment type="caution">
    <text evidence="3">The sequence shown here is derived from an EMBL/GenBank/DDBJ whole genome shotgun (WGS) entry which is preliminary data.</text>
</comment>
<gene>
    <name evidence="3" type="ORF">OXX778_LOCUS19226</name>
</gene>
<keyword evidence="4" id="KW-1185">Reference proteome</keyword>
<keyword evidence="1" id="KW-1133">Transmembrane helix</keyword>
<evidence type="ECO:0000313" key="4">
    <source>
        <dbReference type="Proteomes" id="UP000663879"/>
    </source>
</evidence>
<evidence type="ECO:0000256" key="1">
    <source>
        <dbReference type="SAM" id="Phobius"/>
    </source>
</evidence>
<keyword evidence="1" id="KW-0812">Transmembrane</keyword>
<feature type="signal peptide" evidence="2">
    <location>
        <begin position="1"/>
        <end position="18"/>
    </location>
</feature>